<evidence type="ECO:0000313" key="4">
    <source>
        <dbReference type="Proteomes" id="UP001229313"/>
    </source>
</evidence>
<protein>
    <submittedName>
        <fullName evidence="3">Tripartite tricarboxylate transporter substrate-binding protein</fullName>
    </submittedName>
</protein>
<evidence type="ECO:0000256" key="2">
    <source>
        <dbReference type="SAM" id="MobiDB-lite"/>
    </source>
</evidence>
<dbReference type="EMBL" id="CP133568">
    <property type="protein sequence ID" value="WMT01435.1"/>
    <property type="molecule type" value="Genomic_DNA"/>
</dbReference>
<organism evidence="3 4">
    <name type="scientific">Lysobacter yananisis</name>
    <dbReference type="NCBI Taxonomy" id="1003114"/>
    <lineage>
        <taxon>Bacteria</taxon>
        <taxon>Pseudomonadati</taxon>
        <taxon>Pseudomonadota</taxon>
        <taxon>Gammaproteobacteria</taxon>
        <taxon>Lysobacterales</taxon>
        <taxon>Lysobacteraceae</taxon>
        <taxon>Lysobacter</taxon>
    </lineage>
</organism>
<proteinExistence type="inferred from homology"/>
<dbReference type="Gene3D" id="3.40.190.150">
    <property type="entry name" value="Bordetella uptake gene, domain 1"/>
    <property type="match status" value="1"/>
</dbReference>
<feature type="region of interest" description="Disordered" evidence="2">
    <location>
        <begin position="1"/>
        <end position="22"/>
    </location>
</feature>
<dbReference type="InterPro" id="IPR042100">
    <property type="entry name" value="Bug_dom1"/>
</dbReference>
<gene>
    <name evidence="3" type="ORF">RDV84_15750</name>
</gene>
<reference evidence="3 4" key="1">
    <citation type="submission" date="2023-08" db="EMBL/GenBank/DDBJ databases">
        <title>The whole genome sequence of Lysobacter yananisis.</title>
        <authorList>
            <person name="Sun H."/>
        </authorList>
    </citation>
    <scope>NUCLEOTIDE SEQUENCE [LARGE SCALE GENOMIC DNA]</scope>
    <source>
        <strain evidence="3 4">SNNU513</strain>
    </source>
</reference>
<sequence length="762" mass="82418">MPPKTPDPGDRLDRRPRAAAARQGCTPMKRLFLLGIALWLGAALHPARAATPDGTNPRIDSDALPMQSEWQLRSVIDPQAPPWQDVFAFTLGMAPESIERSRWLSLNPGANSARSPGLFDTLQGRTLFLSPAARSVCGGRWRVVRLERAALDAALRPSIEVRLVERQADGSQRVVAASGRIDEQGRWAVPPKTCAGEDAAPAGSLAVSSDPTPDERAQTAPSLRVDTQSGQPGLRDAHGKWLTPAPVRDIATAQWMRDRQEPIPADATAWGLIDARGRTVIPFLFRELADAASPRRIRLCVAAGTPRECRWQRLRGGDTAAALRPAQDPDSQRWGYRDAAGRWAIAPQFRQARAFRHGYAAVSGPYPHDWRPPGWQDGRPVLRGFRRAGRHWVAEAMVRNADTGGEWSLRYGVLNDAGQWLAPMPDYALHIVVLVPPGGRSGYYAQMLAEHLPKLLGREVQVDYMPQASEADYRRLMTQGGDAKLLLAALRLPRGGIEGVHTRLPVDQLMHALHPVALLASEPLVLAIDSAKADALGIRDTQGLLAHARAHPGALRIATGDNGWTGHLAFGQFRALSGVDVRRVVFKGIYPDSDTVTREHAAELLFAPVNGVAVAVQRGQLQVLGTAAEPAHPQTFDGATWPTLASTAALAGFAAYDRFSLWAPADSDAVSRRKLQEAVAAMLALPSVRRRLQDIQVVAGSGSAEDLLALEHEERRRWELALSGSVDSTPVDSAPVDSMPTDSAPAPKHAVSSPAPASPPSR</sequence>
<dbReference type="InterPro" id="IPR032774">
    <property type="entry name" value="WG_beta_rep"/>
</dbReference>
<feature type="region of interest" description="Disordered" evidence="2">
    <location>
        <begin position="721"/>
        <end position="762"/>
    </location>
</feature>
<evidence type="ECO:0000256" key="1">
    <source>
        <dbReference type="ARBA" id="ARBA00006987"/>
    </source>
</evidence>
<dbReference type="RefSeq" id="WP_309150869.1">
    <property type="nucleotide sequence ID" value="NZ_CP133568.1"/>
</dbReference>
<name>A0ABY9P609_9GAMM</name>
<dbReference type="Gene3D" id="3.40.190.10">
    <property type="entry name" value="Periplasmic binding protein-like II"/>
    <property type="match status" value="1"/>
</dbReference>
<dbReference type="PANTHER" id="PTHR42928">
    <property type="entry name" value="TRICARBOXYLATE-BINDING PROTEIN"/>
    <property type="match status" value="1"/>
</dbReference>
<dbReference type="Proteomes" id="UP001229313">
    <property type="component" value="Chromosome"/>
</dbReference>
<feature type="compositionally biased region" description="Polar residues" evidence="2">
    <location>
        <begin position="219"/>
        <end position="231"/>
    </location>
</feature>
<comment type="similarity">
    <text evidence="1">Belongs to the UPF0065 (bug) family.</text>
</comment>
<feature type="region of interest" description="Disordered" evidence="2">
    <location>
        <begin position="186"/>
        <end position="240"/>
    </location>
</feature>
<dbReference type="PANTHER" id="PTHR42928:SF5">
    <property type="entry name" value="BLR1237 PROTEIN"/>
    <property type="match status" value="1"/>
</dbReference>
<feature type="compositionally biased region" description="Low complexity" evidence="2">
    <location>
        <begin position="743"/>
        <end position="755"/>
    </location>
</feature>
<dbReference type="Pfam" id="PF14903">
    <property type="entry name" value="WG_beta_rep"/>
    <property type="match status" value="1"/>
</dbReference>
<feature type="compositionally biased region" description="Basic and acidic residues" evidence="2">
    <location>
        <begin position="7"/>
        <end position="16"/>
    </location>
</feature>
<dbReference type="InterPro" id="IPR005064">
    <property type="entry name" value="BUG"/>
</dbReference>
<dbReference type="Pfam" id="PF03401">
    <property type="entry name" value="TctC"/>
    <property type="match status" value="1"/>
</dbReference>
<keyword evidence="4" id="KW-1185">Reference proteome</keyword>
<evidence type="ECO:0000313" key="3">
    <source>
        <dbReference type="EMBL" id="WMT01435.1"/>
    </source>
</evidence>
<accession>A0ABY9P609</accession>